<gene>
    <name evidence="6 7" type="primary">rsmG</name>
    <name evidence="7" type="ORF">D1114_05355</name>
</gene>
<dbReference type="InterPro" id="IPR003682">
    <property type="entry name" value="rRNA_ssu_MeTfrase_G"/>
</dbReference>
<dbReference type="InterPro" id="IPR029063">
    <property type="entry name" value="SAM-dependent_MTases_sf"/>
</dbReference>
<dbReference type="Gene3D" id="3.40.50.150">
    <property type="entry name" value="Vaccinia Virus protein VP39"/>
    <property type="match status" value="1"/>
</dbReference>
<evidence type="ECO:0000256" key="2">
    <source>
        <dbReference type="ARBA" id="ARBA00022552"/>
    </source>
</evidence>
<comment type="subcellular location">
    <subcellularLocation>
        <location evidence="6">Cytoplasm</location>
    </subcellularLocation>
</comment>
<evidence type="ECO:0000256" key="5">
    <source>
        <dbReference type="ARBA" id="ARBA00022691"/>
    </source>
</evidence>
<comment type="caution">
    <text evidence="6">Lacks conserved residue(s) required for the propagation of feature annotation.</text>
</comment>
<feature type="binding site" evidence="6">
    <location>
        <position position="139"/>
    </location>
    <ligand>
        <name>S-adenosyl-L-methionine</name>
        <dbReference type="ChEBI" id="CHEBI:59789"/>
    </ligand>
</feature>
<feature type="binding site" evidence="6">
    <location>
        <begin position="125"/>
        <end position="126"/>
    </location>
    <ligand>
        <name>S-adenosyl-L-methionine</name>
        <dbReference type="ChEBI" id="CHEBI:59789"/>
    </ligand>
</feature>
<comment type="similarity">
    <text evidence="6">Belongs to the methyltransferase superfamily. RNA methyltransferase RsmG family.</text>
</comment>
<dbReference type="HAMAP" id="MF_00074">
    <property type="entry name" value="16SrRNA_methyltr_G"/>
    <property type="match status" value="1"/>
</dbReference>
<dbReference type="PANTHER" id="PTHR31760:SF0">
    <property type="entry name" value="S-ADENOSYL-L-METHIONINE-DEPENDENT METHYLTRANSFERASES SUPERFAMILY PROTEIN"/>
    <property type="match status" value="1"/>
</dbReference>
<evidence type="ECO:0000256" key="1">
    <source>
        <dbReference type="ARBA" id="ARBA00022490"/>
    </source>
</evidence>
<reference evidence="7 8" key="1">
    <citation type="submission" date="2018-08" db="EMBL/GenBank/DDBJ databases">
        <title>Draft genome sequence of Rhodobacter sphaeroides FY.</title>
        <authorList>
            <person name="Rayyan A."/>
            <person name="Meyer T.E."/>
            <person name="Kyndt J.A."/>
        </authorList>
    </citation>
    <scope>NUCLEOTIDE SEQUENCE [LARGE SCALE GENOMIC DNA]</scope>
    <source>
        <strain evidence="7 8">FY</strain>
    </source>
</reference>
<organism evidence="7 8">
    <name type="scientific">Cereibacter sphaeroides</name>
    <name type="common">Rhodobacter sphaeroides</name>
    <dbReference type="NCBI Taxonomy" id="1063"/>
    <lineage>
        <taxon>Bacteria</taxon>
        <taxon>Pseudomonadati</taxon>
        <taxon>Pseudomonadota</taxon>
        <taxon>Alphaproteobacteria</taxon>
        <taxon>Rhodobacterales</taxon>
        <taxon>Paracoccaceae</taxon>
        <taxon>Cereibacter</taxon>
    </lineage>
</organism>
<feature type="binding site" evidence="6">
    <location>
        <position position="76"/>
    </location>
    <ligand>
        <name>S-adenosyl-L-methionine</name>
        <dbReference type="ChEBI" id="CHEBI:59789"/>
    </ligand>
</feature>
<evidence type="ECO:0000256" key="4">
    <source>
        <dbReference type="ARBA" id="ARBA00022679"/>
    </source>
</evidence>
<comment type="catalytic activity">
    <reaction evidence="6">
        <text>guanosine(527) in 16S rRNA + S-adenosyl-L-methionine = N(7)-methylguanosine(527) in 16S rRNA + S-adenosyl-L-homocysteine</text>
        <dbReference type="Rhea" id="RHEA:42732"/>
        <dbReference type="Rhea" id="RHEA-COMP:10209"/>
        <dbReference type="Rhea" id="RHEA-COMP:10210"/>
        <dbReference type="ChEBI" id="CHEBI:57856"/>
        <dbReference type="ChEBI" id="CHEBI:59789"/>
        <dbReference type="ChEBI" id="CHEBI:74269"/>
        <dbReference type="ChEBI" id="CHEBI:74480"/>
        <dbReference type="EC" id="2.1.1.170"/>
    </reaction>
</comment>
<keyword evidence="2 6" id="KW-0698">rRNA processing</keyword>
<dbReference type="PIRSF" id="PIRSF003078">
    <property type="entry name" value="GidB"/>
    <property type="match status" value="1"/>
</dbReference>
<dbReference type="AlphaFoldDB" id="A0AAX1UPG0"/>
<keyword evidence="3 6" id="KW-0489">Methyltransferase</keyword>
<evidence type="ECO:0000256" key="3">
    <source>
        <dbReference type="ARBA" id="ARBA00022603"/>
    </source>
</evidence>
<accession>A0AAX1UPG0</accession>
<name>A0AAX1UPG0_CERSP</name>
<dbReference type="NCBIfam" id="TIGR00138">
    <property type="entry name" value="rsmG_gidB"/>
    <property type="match status" value="1"/>
</dbReference>
<dbReference type="EMBL" id="QWGP01000004">
    <property type="protein sequence ID" value="RHZ96889.1"/>
    <property type="molecule type" value="Genomic_DNA"/>
</dbReference>
<proteinExistence type="inferred from homology"/>
<dbReference type="PANTHER" id="PTHR31760">
    <property type="entry name" value="S-ADENOSYL-L-METHIONINE-DEPENDENT METHYLTRANSFERASES SUPERFAMILY PROTEIN"/>
    <property type="match status" value="1"/>
</dbReference>
<evidence type="ECO:0000313" key="8">
    <source>
        <dbReference type="Proteomes" id="UP000266305"/>
    </source>
</evidence>
<dbReference type="EC" id="2.1.1.170" evidence="6"/>
<dbReference type="GO" id="GO:0005829">
    <property type="term" value="C:cytosol"/>
    <property type="evidence" value="ECO:0007669"/>
    <property type="project" value="TreeGrafter"/>
</dbReference>
<evidence type="ECO:0000256" key="6">
    <source>
        <dbReference type="HAMAP-Rule" id="MF_00074"/>
    </source>
</evidence>
<dbReference type="Pfam" id="PF02527">
    <property type="entry name" value="GidB"/>
    <property type="match status" value="1"/>
</dbReference>
<keyword evidence="4 6" id="KW-0808">Transferase</keyword>
<dbReference type="Proteomes" id="UP000266305">
    <property type="component" value="Unassembled WGS sequence"/>
</dbReference>
<keyword evidence="5 6" id="KW-0949">S-adenosyl-L-methionine</keyword>
<evidence type="ECO:0000313" key="7">
    <source>
        <dbReference type="EMBL" id="RHZ96889.1"/>
    </source>
</evidence>
<dbReference type="GO" id="GO:0070043">
    <property type="term" value="F:rRNA (guanine-N7-)-methyltransferase activity"/>
    <property type="evidence" value="ECO:0007669"/>
    <property type="project" value="UniProtKB-UniRule"/>
</dbReference>
<feature type="binding site" evidence="6">
    <location>
        <position position="71"/>
    </location>
    <ligand>
        <name>S-adenosyl-L-methionine</name>
        <dbReference type="ChEBI" id="CHEBI:59789"/>
    </ligand>
</feature>
<dbReference type="RefSeq" id="WP_118999491.1">
    <property type="nucleotide sequence ID" value="NZ_QWGP01000004.1"/>
</dbReference>
<sequence>MMQESVLAQLDVSRETSEKLSHFVALVEKWNKAVNLIGRSTVDSIWTRHVLDSAQLRTHLASQPRLWLDLGSGSGFPGIVVAIMAADESPESRFVLVESDQRKATFLRTACRELKLSASVLAARIESLPPQKADVISARALAALPGLCALAAPHLAPNGICLFPKGAGHISEIAAARQSWNMEVETLPSLTDPDAVILKLKALAHV</sequence>
<protein>
    <recommendedName>
        <fullName evidence="6">Ribosomal RNA small subunit methyltransferase G</fullName>
        <ecNumber evidence="6">2.1.1.170</ecNumber>
    </recommendedName>
    <alternativeName>
        <fullName evidence="6">16S rRNA 7-methylguanosine methyltransferase</fullName>
        <shortName evidence="6">16S rRNA m7G methyltransferase</shortName>
    </alternativeName>
</protein>
<comment type="function">
    <text evidence="6">Specifically methylates the N7 position of guanine in position 527 of 16S rRNA.</text>
</comment>
<keyword evidence="1 6" id="KW-0963">Cytoplasm</keyword>
<comment type="caution">
    <text evidence="7">The sequence shown here is derived from an EMBL/GenBank/DDBJ whole genome shotgun (WGS) entry which is preliminary data.</text>
</comment>
<dbReference type="SUPFAM" id="SSF53335">
    <property type="entry name" value="S-adenosyl-L-methionine-dependent methyltransferases"/>
    <property type="match status" value="1"/>
</dbReference>